<dbReference type="InterPro" id="IPR004923">
    <property type="entry name" value="FTR1/Fip1/EfeU"/>
</dbReference>
<organism evidence="7">
    <name type="scientific">mine drainage metagenome</name>
    <dbReference type="NCBI Taxonomy" id="410659"/>
    <lineage>
        <taxon>unclassified sequences</taxon>
        <taxon>metagenomes</taxon>
        <taxon>ecological metagenomes</taxon>
    </lineage>
</organism>
<reference evidence="7" key="2">
    <citation type="journal article" date="2014" name="ISME J.">
        <title>Microbial stratification in low pH oxic and suboxic macroscopic growths along an acid mine drainage.</title>
        <authorList>
            <person name="Mendez-Garcia C."/>
            <person name="Mesa V."/>
            <person name="Sprenger R.R."/>
            <person name="Richter M."/>
            <person name="Diez M.S."/>
            <person name="Solano J."/>
            <person name="Bargiela R."/>
            <person name="Golyshina O.V."/>
            <person name="Manteca A."/>
            <person name="Ramos J.L."/>
            <person name="Gallego J.R."/>
            <person name="Llorente I."/>
            <person name="Martins Dos Santos V.A."/>
            <person name="Jensen O.N."/>
            <person name="Pelaez A.I."/>
            <person name="Sanchez J."/>
            <person name="Ferrer M."/>
        </authorList>
    </citation>
    <scope>NUCLEOTIDE SEQUENCE</scope>
</reference>
<dbReference type="GO" id="GO:0033573">
    <property type="term" value="C:high-affinity iron permease complex"/>
    <property type="evidence" value="ECO:0007669"/>
    <property type="project" value="InterPro"/>
</dbReference>
<keyword evidence="4 6" id="KW-1133">Transmembrane helix</keyword>
<feature type="transmembrane region" description="Helical" evidence="6">
    <location>
        <begin position="38"/>
        <end position="54"/>
    </location>
</feature>
<comment type="similarity">
    <text evidence="2">Belongs to the oxidase-dependent Fe transporter (OFeT) (TC 9.A.10.1) family.</text>
</comment>
<sequence>MLATLVIFLREGIEASLIVAILLAYLDKIGKRENFKDVILGVSIALAFALIAGTV</sequence>
<name>T1AXZ7_9ZZZZ</name>
<dbReference type="AlphaFoldDB" id="T1AXZ7"/>
<gene>
    <name evidence="7" type="ORF">B1A_14786</name>
</gene>
<protein>
    <submittedName>
        <fullName evidence="7">Iron permease FTR1</fullName>
    </submittedName>
</protein>
<evidence type="ECO:0000256" key="6">
    <source>
        <dbReference type="SAM" id="Phobius"/>
    </source>
</evidence>
<dbReference type="EMBL" id="AUZX01010859">
    <property type="protein sequence ID" value="EQD45549.1"/>
    <property type="molecule type" value="Genomic_DNA"/>
</dbReference>
<evidence type="ECO:0000256" key="3">
    <source>
        <dbReference type="ARBA" id="ARBA00022692"/>
    </source>
</evidence>
<evidence type="ECO:0000256" key="5">
    <source>
        <dbReference type="ARBA" id="ARBA00023136"/>
    </source>
</evidence>
<dbReference type="GO" id="GO:0005381">
    <property type="term" value="F:iron ion transmembrane transporter activity"/>
    <property type="evidence" value="ECO:0007669"/>
    <property type="project" value="InterPro"/>
</dbReference>
<reference evidence="7" key="1">
    <citation type="submission" date="2013-08" db="EMBL/GenBank/DDBJ databases">
        <authorList>
            <person name="Mendez C."/>
            <person name="Richter M."/>
            <person name="Ferrer M."/>
            <person name="Sanchez J."/>
        </authorList>
    </citation>
    <scope>NUCLEOTIDE SEQUENCE</scope>
</reference>
<keyword evidence="3 6" id="KW-0812">Transmembrane</keyword>
<comment type="caution">
    <text evidence="7">The sequence shown here is derived from an EMBL/GenBank/DDBJ whole genome shotgun (WGS) entry which is preliminary data.</text>
</comment>
<evidence type="ECO:0000256" key="4">
    <source>
        <dbReference type="ARBA" id="ARBA00022989"/>
    </source>
</evidence>
<accession>T1AXZ7</accession>
<proteinExistence type="inferred from homology"/>
<evidence type="ECO:0000256" key="2">
    <source>
        <dbReference type="ARBA" id="ARBA00008333"/>
    </source>
</evidence>
<feature type="transmembrane region" description="Helical" evidence="6">
    <location>
        <begin position="6"/>
        <end position="26"/>
    </location>
</feature>
<dbReference type="Pfam" id="PF03239">
    <property type="entry name" value="FTR1"/>
    <property type="match status" value="1"/>
</dbReference>
<comment type="subcellular location">
    <subcellularLocation>
        <location evidence="1">Membrane</location>
        <topology evidence="1">Multi-pass membrane protein</topology>
    </subcellularLocation>
</comment>
<evidence type="ECO:0000313" key="7">
    <source>
        <dbReference type="EMBL" id="EQD45549.1"/>
    </source>
</evidence>
<evidence type="ECO:0000256" key="1">
    <source>
        <dbReference type="ARBA" id="ARBA00004141"/>
    </source>
</evidence>
<feature type="non-terminal residue" evidence="7">
    <location>
        <position position="55"/>
    </location>
</feature>
<keyword evidence="5 6" id="KW-0472">Membrane</keyword>